<evidence type="ECO:0000256" key="2">
    <source>
        <dbReference type="ARBA" id="ARBA00001946"/>
    </source>
</evidence>
<keyword evidence="9 15" id="KW-0413">Isomerase</keyword>
<dbReference type="Gene3D" id="3.40.120.10">
    <property type="entry name" value="Alpha-D-Glucose-1,6-Bisphosphate, subunit A, domain 3"/>
    <property type="match status" value="3"/>
</dbReference>
<dbReference type="Pfam" id="PF02879">
    <property type="entry name" value="PGM_PMM_II"/>
    <property type="match status" value="1"/>
</dbReference>
<feature type="domain" description="Alpha-D-phosphohexomutase alpha/beta/alpha" evidence="14">
    <location>
        <begin position="314"/>
        <end position="424"/>
    </location>
</feature>
<dbReference type="Proteomes" id="UP000094379">
    <property type="component" value="Unassembled WGS sequence"/>
</dbReference>
<evidence type="ECO:0000256" key="10">
    <source>
        <dbReference type="RuleBase" id="RU004326"/>
    </source>
</evidence>
<dbReference type="AlphaFoldDB" id="A0A1E3GN65"/>
<dbReference type="Pfam" id="PF02880">
    <property type="entry name" value="PGM_PMM_III"/>
    <property type="match status" value="1"/>
</dbReference>
<dbReference type="InterPro" id="IPR016055">
    <property type="entry name" value="A-D-PHexomutase_a/b/a-I/II/III"/>
</dbReference>
<evidence type="ECO:0000256" key="6">
    <source>
        <dbReference type="ARBA" id="ARBA00022553"/>
    </source>
</evidence>
<comment type="pathway">
    <text evidence="3">Nucleotide-sugar biosynthesis; GDP-alpha-D-mannose biosynthesis; alpha-D-mannose 1-phosphate from D-fructose 6-phosphate: step 2/2.</text>
</comment>
<evidence type="ECO:0000313" key="16">
    <source>
        <dbReference type="Proteomes" id="UP000094379"/>
    </source>
</evidence>
<feature type="domain" description="Alpha-D-phosphohexomutase alpha/beta/alpha" evidence="13">
    <location>
        <begin position="204"/>
        <end position="309"/>
    </location>
</feature>
<dbReference type="EC" id="5.4.2.8" evidence="5"/>
<evidence type="ECO:0000259" key="11">
    <source>
        <dbReference type="Pfam" id="PF00408"/>
    </source>
</evidence>
<evidence type="ECO:0000259" key="14">
    <source>
        <dbReference type="Pfam" id="PF02880"/>
    </source>
</evidence>
<evidence type="ECO:0000256" key="5">
    <source>
        <dbReference type="ARBA" id="ARBA00012730"/>
    </source>
</evidence>
<keyword evidence="7 10" id="KW-0479">Metal-binding</keyword>
<dbReference type="Pfam" id="PF02878">
    <property type="entry name" value="PGM_PMM_I"/>
    <property type="match status" value="1"/>
</dbReference>
<dbReference type="Pfam" id="PF00408">
    <property type="entry name" value="PGM_PMM_IV"/>
    <property type="match status" value="1"/>
</dbReference>
<dbReference type="GO" id="GO:0000287">
    <property type="term" value="F:magnesium ion binding"/>
    <property type="evidence" value="ECO:0007669"/>
    <property type="project" value="InterPro"/>
</dbReference>
<feature type="domain" description="Alpha-D-phosphohexomutase alpha/beta/alpha" evidence="12">
    <location>
        <begin position="9"/>
        <end position="133"/>
    </location>
</feature>
<reference evidence="15 16" key="1">
    <citation type="submission" date="2016-07" db="EMBL/GenBank/DDBJ databases">
        <title>Draft Genome Sequence of Methylophaga muralis Bur 1.</title>
        <authorList>
            <person name="Vasilenko O.V."/>
            <person name="Doronina N.V."/>
            <person name="Shmareva M.N."/>
            <person name="Tarlachkov S.V."/>
            <person name="Mustakhimov I."/>
            <person name="Trotsenko Y.A."/>
        </authorList>
    </citation>
    <scope>NUCLEOTIDE SEQUENCE [LARGE SCALE GENOMIC DNA]</scope>
    <source>
        <strain evidence="15 16">Bur 1</strain>
    </source>
</reference>
<dbReference type="Gene3D" id="3.30.310.50">
    <property type="entry name" value="Alpha-D-phosphohexomutase, C-terminal domain"/>
    <property type="match status" value="1"/>
</dbReference>
<dbReference type="PANTHER" id="PTHR43771:SF1">
    <property type="entry name" value="PHOSPHOMANNOMUTASE"/>
    <property type="match status" value="1"/>
</dbReference>
<comment type="similarity">
    <text evidence="4 10">Belongs to the phosphohexose mutase family.</text>
</comment>
<feature type="domain" description="Alpha-D-phosphohexomutase C-terminal" evidence="11">
    <location>
        <begin position="429"/>
        <end position="496"/>
    </location>
</feature>
<dbReference type="STRING" id="291169.A9E74_02751"/>
<evidence type="ECO:0000259" key="13">
    <source>
        <dbReference type="Pfam" id="PF02879"/>
    </source>
</evidence>
<dbReference type="PANTHER" id="PTHR43771">
    <property type="entry name" value="PHOSPHOMANNOMUTASE"/>
    <property type="match status" value="1"/>
</dbReference>
<evidence type="ECO:0000256" key="7">
    <source>
        <dbReference type="ARBA" id="ARBA00022723"/>
    </source>
</evidence>
<keyword evidence="6" id="KW-0597">Phosphoprotein</keyword>
<dbReference type="PATRIC" id="fig|291169.3.peg.2786"/>
<dbReference type="GO" id="GO:0004615">
    <property type="term" value="F:phosphomannomutase activity"/>
    <property type="evidence" value="ECO:0007669"/>
    <property type="project" value="UniProtKB-EC"/>
</dbReference>
<comment type="caution">
    <text evidence="15">The sequence shown here is derived from an EMBL/GenBank/DDBJ whole genome shotgun (WGS) entry which is preliminary data.</text>
</comment>
<evidence type="ECO:0000259" key="12">
    <source>
        <dbReference type="Pfam" id="PF02878"/>
    </source>
</evidence>
<comment type="cofactor">
    <cofactor evidence="2">
        <name>Mg(2+)</name>
        <dbReference type="ChEBI" id="CHEBI:18420"/>
    </cofactor>
</comment>
<proteinExistence type="inferred from homology"/>
<dbReference type="InterPro" id="IPR005846">
    <property type="entry name" value="A-D-PHexomutase_a/b/a-III"/>
</dbReference>
<comment type="catalytic activity">
    <reaction evidence="1">
        <text>alpha-D-mannose 1-phosphate = D-mannose 6-phosphate</text>
        <dbReference type="Rhea" id="RHEA:11140"/>
        <dbReference type="ChEBI" id="CHEBI:58409"/>
        <dbReference type="ChEBI" id="CHEBI:58735"/>
        <dbReference type="EC" id="5.4.2.8"/>
    </reaction>
</comment>
<dbReference type="SUPFAM" id="SSF53738">
    <property type="entry name" value="Phosphoglucomutase, first 3 domains"/>
    <property type="match status" value="3"/>
</dbReference>
<evidence type="ECO:0000256" key="4">
    <source>
        <dbReference type="ARBA" id="ARBA00010231"/>
    </source>
</evidence>
<evidence type="ECO:0000256" key="3">
    <source>
        <dbReference type="ARBA" id="ARBA00004699"/>
    </source>
</evidence>
<dbReference type="InterPro" id="IPR005845">
    <property type="entry name" value="A-D-PHexomutase_a/b/a-II"/>
</dbReference>
<dbReference type="PROSITE" id="PS00710">
    <property type="entry name" value="PGM_PMM"/>
    <property type="match status" value="1"/>
</dbReference>
<evidence type="ECO:0000256" key="8">
    <source>
        <dbReference type="ARBA" id="ARBA00022842"/>
    </source>
</evidence>
<accession>A0A1E3GN65</accession>
<dbReference type="InterPro" id="IPR005844">
    <property type="entry name" value="A-D-PHexomutase_a/b/a-I"/>
</dbReference>
<dbReference type="InterPro" id="IPR005841">
    <property type="entry name" value="Alpha-D-phosphohexomutase_SF"/>
</dbReference>
<dbReference type="InterPro" id="IPR016066">
    <property type="entry name" value="A-D-PHexomutase_CS"/>
</dbReference>
<gene>
    <name evidence="15" type="primary">algC_2</name>
    <name evidence="15" type="ORF">A9E74_02751</name>
</gene>
<evidence type="ECO:0000313" key="15">
    <source>
        <dbReference type="EMBL" id="ODN65460.1"/>
    </source>
</evidence>
<protein>
    <recommendedName>
        <fullName evidence="5">phosphomannomutase</fullName>
        <ecNumber evidence="5">5.4.2.8</ecNumber>
    </recommendedName>
</protein>
<dbReference type="CDD" id="cd03089">
    <property type="entry name" value="PMM_PGM"/>
    <property type="match status" value="1"/>
</dbReference>
<organism evidence="15 16">
    <name type="scientific">Methylophaga muralis</name>
    <dbReference type="NCBI Taxonomy" id="291169"/>
    <lineage>
        <taxon>Bacteria</taxon>
        <taxon>Pseudomonadati</taxon>
        <taxon>Pseudomonadota</taxon>
        <taxon>Gammaproteobacteria</taxon>
        <taxon>Thiotrichales</taxon>
        <taxon>Piscirickettsiaceae</taxon>
        <taxon>Methylophaga</taxon>
    </lineage>
</organism>
<dbReference type="EMBL" id="MCRI01000066">
    <property type="protein sequence ID" value="ODN65460.1"/>
    <property type="molecule type" value="Genomic_DNA"/>
</dbReference>
<dbReference type="PRINTS" id="PR00509">
    <property type="entry name" value="PGMPMM"/>
</dbReference>
<name>A0A1E3GN65_9GAMM</name>
<evidence type="ECO:0000256" key="9">
    <source>
        <dbReference type="ARBA" id="ARBA00023235"/>
    </source>
</evidence>
<dbReference type="InterPro" id="IPR005843">
    <property type="entry name" value="A-D-PHexomutase_C"/>
</dbReference>
<dbReference type="SUPFAM" id="SSF55957">
    <property type="entry name" value="Phosphoglucomutase, C-terminal domain"/>
    <property type="match status" value="1"/>
</dbReference>
<sequence>MVTENTLKCFKAYDIRGKLGEELNPDVAYRIGHAYAKHLNAKKVVVGGDIRHTSEPLKLALAQGLMDAGAEVIDIGMVGTEEIYFASFYLDVDGGIEVTASHNPMDYNGMKLVGRGALPISGDSGLNDIRDLAEKFVSPFDQAADLSTLDAKTINSKKMDFSFHWDEQDSSQILTTSEAASSTEKSPLEELPNKALYHQQSILDPYVEHLLTYIDLTKLNPLKLVVNAGNGSAGHVIDAIEKQFKSANVPVEFIKVHHEADGSFPNGIPNPLLPENRAATADAVINNKADMGIAWDGDFDRCFLFDENGRFIEGYYIVGLLAEAFLLKSPGEKIIHDPRLTWNTIDQVEAAGGKPIQSKTGHAFIKERMRLENAVYGGEMSAHHYFRDFAYCDSGMIPWLLVAELISVAGKPLSELVNERMAKYPCSGEINYRVADVSVILDKILKHFSTENPVIDRTDGISLEFPQWRFNLRSSNTEPLLRLNVESRADEALMKAKVVEIEQLIHG</sequence>
<dbReference type="RefSeq" id="WP_069297096.1">
    <property type="nucleotide sequence ID" value="NZ_MCRI01000066.1"/>
</dbReference>
<dbReference type="GO" id="GO:0005975">
    <property type="term" value="P:carbohydrate metabolic process"/>
    <property type="evidence" value="ECO:0007669"/>
    <property type="project" value="InterPro"/>
</dbReference>
<keyword evidence="8 10" id="KW-0460">Magnesium</keyword>
<evidence type="ECO:0000256" key="1">
    <source>
        <dbReference type="ARBA" id="ARBA00000586"/>
    </source>
</evidence>
<keyword evidence="16" id="KW-1185">Reference proteome</keyword>
<dbReference type="InterPro" id="IPR036900">
    <property type="entry name" value="A-D-PHexomutase_C_sf"/>
</dbReference>